<organism evidence="1 2">
    <name type="scientific">Spirosoma endophyticum</name>
    <dbReference type="NCBI Taxonomy" id="662367"/>
    <lineage>
        <taxon>Bacteria</taxon>
        <taxon>Pseudomonadati</taxon>
        <taxon>Bacteroidota</taxon>
        <taxon>Cytophagia</taxon>
        <taxon>Cytophagales</taxon>
        <taxon>Cytophagaceae</taxon>
        <taxon>Spirosoma</taxon>
    </lineage>
</organism>
<evidence type="ECO:0000313" key="2">
    <source>
        <dbReference type="Proteomes" id="UP000198598"/>
    </source>
</evidence>
<keyword evidence="2" id="KW-1185">Reference proteome</keyword>
<accession>A0A1I1V9E1</accession>
<proteinExistence type="predicted"/>
<gene>
    <name evidence="1" type="ORF">SAMN05216167_10793</name>
</gene>
<dbReference type="Proteomes" id="UP000198598">
    <property type="component" value="Unassembled WGS sequence"/>
</dbReference>
<evidence type="ECO:0000313" key="1">
    <source>
        <dbReference type="EMBL" id="SFD79642.1"/>
    </source>
</evidence>
<name>A0A1I1V9E1_9BACT</name>
<sequence length="116" mass="12521">MLTHEESTDLLDATMDVLEGDMASATPQSGLGVIDRWLAQLQKTENAKEITSTLEQVKTQLESDQITPEELSQLLDTLATQTVEFSTMMGSEGDIAPRLDGMASALKSLAGLISHQ</sequence>
<dbReference type="AlphaFoldDB" id="A0A1I1V9E1"/>
<dbReference type="EMBL" id="FOLQ01000007">
    <property type="protein sequence ID" value="SFD79642.1"/>
    <property type="molecule type" value="Genomic_DNA"/>
</dbReference>
<dbReference type="OrthoDB" id="959000at2"/>
<reference evidence="1 2" key="1">
    <citation type="submission" date="2016-10" db="EMBL/GenBank/DDBJ databases">
        <authorList>
            <person name="de Groot N.N."/>
        </authorList>
    </citation>
    <scope>NUCLEOTIDE SEQUENCE [LARGE SCALE GENOMIC DNA]</scope>
    <source>
        <strain evidence="1 2">DSM 26130</strain>
    </source>
</reference>
<dbReference type="STRING" id="662367.SAMN05216167_10793"/>
<dbReference type="RefSeq" id="WP_093828945.1">
    <property type="nucleotide sequence ID" value="NZ_FOLQ01000007.1"/>
</dbReference>
<protein>
    <submittedName>
        <fullName evidence="1">Uncharacterized protein</fullName>
    </submittedName>
</protein>